<keyword evidence="1" id="KW-0547">Nucleotide-binding</keyword>
<dbReference type="AlphaFoldDB" id="A0A9X2KWQ3"/>
<evidence type="ECO:0000313" key="5">
    <source>
        <dbReference type="EMBL" id="MCP9199798.1"/>
    </source>
</evidence>
<gene>
    <name evidence="5" type="primary">pxpB</name>
    <name evidence="5" type="ORF">MKO06_07775</name>
</gene>
<dbReference type="EC" id="3.5.2.9" evidence="5"/>
<dbReference type="NCBIfam" id="TIGR00370">
    <property type="entry name" value="5-oxoprolinase subunit PxpB"/>
    <property type="match status" value="1"/>
</dbReference>
<evidence type="ECO:0000256" key="2">
    <source>
        <dbReference type="ARBA" id="ARBA00022801"/>
    </source>
</evidence>
<organism evidence="5 6">
    <name type="scientific">Christiangramia oceanisediminis</name>
    <dbReference type="NCBI Taxonomy" id="2920386"/>
    <lineage>
        <taxon>Bacteria</taxon>
        <taxon>Pseudomonadati</taxon>
        <taxon>Bacteroidota</taxon>
        <taxon>Flavobacteriia</taxon>
        <taxon>Flavobacteriales</taxon>
        <taxon>Flavobacteriaceae</taxon>
        <taxon>Christiangramia</taxon>
    </lineage>
</organism>
<feature type="domain" description="Carboxyltransferase" evidence="4">
    <location>
        <begin position="5"/>
        <end position="206"/>
    </location>
</feature>
<dbReference type="InterPro" id="IPR029000">
    <property type="entry name" value="Cyclophilin-like_dom_sf"/>
</dbReference>
<keyword evidence="3" id="KW-0067">ATP-binding</keyword>
<dbReference type="RefSeq" id="WP_241551612.1">
    <property type="nucleotide sequence ID" value="NZ_JANCNS010000002.1"/>
</dbReference>
<dbReference type="PANTHER" id="PTHR34698">
    <property type="entry name" value="5-OXOPROLINASE SUBUNIT B"/>
    <property type="match status" value="1"/>
</dbReference>
<comment type="caution">
    <text evidence="5">The sequence shown here is derived from an EMBL/GenBank/DDBJ whole genome shotgun (WGS) entry which is preliminary data.</text>
</comment>
<dbReference type="EMBL" id="JANCNS010000002">
    <property type="protein sequence ID" value="MCP9199798.1"/>
    <property type="molecule type" value="Genomic_DNA"/>
</dbReference>
<dbReference type="GO" id="GO:0017168">
    <property type="term" value="F:5-oxoprolinase (ATP-hydrolyzing) activity"/>
    <property type="evidence" value="ECO:0007669"/>
    <property type="project" value="UniProtKB-EC"/>
</dbReference>
<dbReference type="SUPFAM" id="SSF160467">
    <property type="entry name" value="PH0987 N-terminal domain-like"/>
    <property type="match status" value="1"/>
</dbReference>
<evidence type="ECO:0000256" key="3">
    <source>
        <dbReference type="ARBA" id="ARBA00022840"/>
    </source>
</evidence>
<evidence type="ECO:0000259" key="4">
    <source>
        <dbReference type="SMART" id="SM00796"/>
    </source>
</evidence>
<name>A0A9X2KWQ3_9FLAO</name>
<dbReference type="InterPro" id="IPR003833">
    <property type="entry name" value="CT_C_D"/>
</dbReference>
<dbReference type="InterPro" id="IPR010016">
    <property type="entry name" value="PxpB"/>
</dbReference>
<keyword evidence="2 5" id="KW-0378">Hydrolase</keyword>
<keyword evidence="6" id="KW-1185">Reference proteome</keyword>
<dbReference type="SMART" id="SM00796">
    <property type="entry name" value="AHS1"/>
    <property type="match status" value="1"/>
</dbReference>
<dbReference type="Proteomes" id="UP001155280">
    <property type="component" value="Unassembled WGS sequence"/>
</dbReference>
<dbReference type="GO" id="GO:0005524">
    <property type="term" value="F:ATP binding"/>
    <property type="evidence" value="ECO:0007669"/>
    <property type="project" value="UniProtKB-KW"/>
</dbReference>
<accession>A0A9X2KWQ3</accession>
<sequence length="243" mass="27508">MAENPKISPLGDRGILIKFDEKVGEDLLHKLLFYKEIIQNAESKQKLEVTNTYDSLLISYVFTIEDVYGEVSRLEQLISGANITKKTNYKTFSIPVCYDPEFGLDLEHISEENNLSLKQIIELHTAPEYLIYFTGFLPGFLYLGGLDEKLKISRKNTPRKSVEKGAVGIGENQTGIYPKSSPGGWQIIGRSPVELFDKNKAIPSPFSAGDKIKFFSVSKDEFYEIEEDMKSGNYSLKFEKHEG</sequence>
<evidence type="ECO:0000256" key="1">
    <source>
        <dbReference type="ARBA" id="ARBA00022741"/>
    </source>
</evidence>
<evidence type="ECO:0000313" key="6">
    <source>
        <dbReference type="Proteomes" id="UP001155280"/>
    </source>
</evidence>
<reference evidence="5" key="1">
    <citation type="submission" date="2022-07" db="EMBL/GenBank/DDBJ databases">
        <title>Gramela sediminis sp. nov., isolated from deep-sea sediment of the Indian Ocean.</title>
        <authorList>
            <person name="Shi H."/>
        </authorList>
    </citation>
    <scope>NUCLEOTIDE SEQUENCE</scope>
    <source>
        <strain evidence="5">GC03-9</strain>
    </source>
</reference>
<dbReference type="Pfam" id="PF02682">
    <property type="entry name" value="CT_C_D"/>
    <property type="match status" value="1"/>
</dbReference>
<dbReference type="Gene3D" id="2.40.100.10">
    <property type="entry name" value="Cyclophilin-like"/>
    <property type="match status" value="1"/>
</dbReference>
<dbReference type="SUPFAM" id="SSF50891">
    <property type="entry name" value="Cyclophilin-like"/>
    <property type="match status" value="1"/>
</dbReference>
<proteinExistence type="predicted"/>
<dbReference type="Gene3D" id="3.30.1360.40">
    <property type="match status" value="1"/>
</dbReference>
<dbReference type="PANTHER" id="PTHR34698:SF2">
    <property type="entry name" value="5-OXOPROLINASE SUBUNIT B"/>
    <property type="match status" value="1"/>
</dbReference>
<protein>
    <submittedName>
        <fullName evidence="5">5-oxoprolinase subunit PxpB</fullName>
        <ecNumber evidence="5">3.5.2.9</ecNumber>
    </submittedName>
</protein>